<dbReference type="NCBIfam" id="TIGR00072">
    <property type="entry name" value="hydrog_prot"/>
    <property type="match status" value="1"/>
</dbReference>
<dbReference type="SUPFAM" id="SSF53163">
    <property type="entry name" value="HybD-like"/>
    <property type="match status" value="1"/>
</dbReference>
<sequence>MTETVDYLSETPPEPVLVLGVGNILLSDEGAGVRVAERIMKYPLPKGVEVLDGGTSQLVIVDLIRGRRKVIIVDAVCGDGPPGTLYKFGVRELQDAAAGMRSAHDMGVVEAVFFLGLTGELPEDFTFFGVEPGSLEPSLEFTPEVAAALPRLTELVMEAAGIPKPD</sequence>
<dbReference type="InterPro" id="IPR023430">
    <property type="entry name" value="Pept_HybD-like_dom_sf"/>
</dbReference>
<dbReference type="Gene3D" id="3.40.50.1450">
    <property type="entry name" value="HybD-like"/>
    <property type="match status" value="1"/>
</dbReference>
<gene>
    <name evidence="5" type="ORF">V8247_06695</name>
</gene>
<accession>A0ABZ2J3P9</accession>
<dbReference type="GO" id="GO:0006508">
    <property type="term" value="P:proteolysis"/>
    <property type="evidence" value="ECO:0007669"/>
    <property type="project" value="UniProtKB-KW"/>
</dbReference>
<keyword evidence="6" id="KW-1185">Reference proteome</keyword>
<dbReference type="PRINTS" id="PR00446">
    <property type="entry name" value="HYDRGNUPTAKE"/>
</dbReference>
<dbReference type="Proteomes" id="UP001375370">
    <property type="component" value="Chromosome"/>
</dbReference>
<dbReference type="InterPro" id="IPR000671">
    <property type="entry name" value="Peptidase_A31"/>
</dbReference>
<dbReference type="Pfam" id="PF01750">
    <property type="entry name" value="HycI"/>
    <property type="match status" value="1"/>
</dbReference>
<comment type="similarity">
    <text evidence="1">Belongs to the peptidase A31 family.</text>
</comment>
<reference evidence="5 6" key="1">
    <citation type="submission" date="2024-03" db="EMBL/GenBank/DDBJ databases">
        <title>A Dehalogenimonas Isolated from Estuarine Sediments Dihaloeliminates Chlorinated Alkanes.</title>
        <authorList>
            <person name="Yang Y."/>
            <person name="Wang H."/>
        </authorList>
    </citation>
    <scope>NUCLEOTIDE SEQUENCE [LARGE SCALE GENOMIC DNA]</scope>
    <source>
        <strain evidence="5 6">W</strain>
    </source>
</reference>
<dbReference type="RefSeq" id="WP_338737073.1">
    <property type="nucleotide sequence ID" value="NZ_CP146612.1"/>
</dbReference>
<evidence type="ECO:0000313" key="5">
    <source>
        <dbReference type="EMBL" id="WWX24943.1"/>
    </source>
</evidence>
<dbReference type="CDD" id="cd00518">
    <property type="entry name" value="H2MP"/>
    <property type="match status" value="1"/>
</dbReference>
<evidence type="ECO:0000256" key="1">
    <source>
        <dbReference type="ARBA" id="ARBA00006814"/>
    </source>
</evidence>
<proteinExistence type="inferred from homology"/>
<organism evidence="5 6">
    <name type="scientific">Candidatus Dehalogenimonas loeffleri</name>
    <dbReference type="NCBI Taxonomy" id="3127115"/>
    <lineage>
        <taxon>Bacteria</taxon>
        <taxon>Bacillati</taxon>
        <taxon>Chloroflexota</taxon>
        <taxon>Dehalococcoidia</taxon>
        <taxon>Dehalococcoidales</taxon>
        <taxon>Dehalococcoidaceae</taxon>
        <taxon>Dehalogenimonas</taxon>
    </lineage>
</organism>
<evidence type="ECO:0000256" key="4">
    <source>
        <dbReference type="ARBA" id="ARBA00022801"/>
    </source>
</evidence>
<evidence type="ECO:0000256" key="3">
    <source>
        <dbReference type="ARBA" id="ARBA00022750"/>
    </source>
</evidence>
<dbReference type="GO" id="GO:0008233">
    <property type="term" value="F:peptidase activity"/>
    <property type="evidence" value="ECO:0007669"/>
    <property type="project" value="UniProtKB-KW"/>
</dbReference>
<keyword evidence="4" id="KW-0378">Hydrolase</keyword>
<keyword evidence="2 5" id="KW-0645">Protease</keyword>
<dbReference type="PANTHER" id="PTHR30302:SF1">
    <property type="entry name" value="HYDROGENASE 2 MATURATION PROTEASE"/>
    <property type="match status" value="1"/>
</dbReference>
<keyword evidence="3" id="KW-0064">Aspartyl protease</keyword>
<evidence type="ECO:0000256" key="2">
    <source>
        <dbReference type="ARBA" id="ARBA00022670"/>
    </source>
</evidence>
<dbReference type="PANTHER" id="PTHR30302">
    <property type="entry name" value="HYDROGENASE 1 MATURATION PROTEASE"/>
    <property type="match status" value="1"/>
</dbReference>
<name>A0ABZ2J3P9_9CHLR</name>
<evidence type="ECO:0000313" key="6">
    <source>
        <dbReference type="Proteomes" id="UP001375370"/>
    </source>
</evidence>
<protein>
    <submittedName>
        <fullName evidence="5">Hydrogenase maturation protease</fullName>
    </submittedName>
</protein>
<dbReference type="EMBL" id="CP146612">
    <property type="protein sequence ID" value="WWX24943.1"/>
    <property type="molecule type" value="Genomic_DNA"/>
</dbReference>